<sequence length="80" mass="9514">MTKLEDREEDVKLEDRITQILGFNENLAFSILELVDRIEGKFYFIRYMKILWAVTKLQRKGLIVGKRIGLRIYYACNKGE</sequence>
<comment type="caution">
    <text evidence="1">The sequence shown here is derived from an EMBL/GenBank/DDBJ whole genome shotgun (WGS) entry which is preliminary data.</text>
</comment>
<reference evidence="1" key="1">
    <citation type="journal article" date="2014" name="Front. Microbiol.">
        <title>High frequency of phylogenetically diverse reductive dehalogenase-homologous genes in deep subseafloor sedimentary metagenomes.</title>
        <authorList>
            <person name="Kawai M."/>
            <person name="Futagami T."/>
            <person name="Toyoda A."/>
            <person name="Takaki Y."/>
            <person name="Nishi S."/>
            <person name="Hori S."/>
            <person name="Arai W."/>
            <person name="Tsubouchi T."/>
            <person name="Morono Y."/>
            <person name="Uchiyama I."/>
            <person name="Ito T."/>
            <person name="Fujiyama A."/>
            <person name="Inagaki F."/>
            <person name="Takami H."/>
        </authorList>
    </citation>
    <scope>NUCLEOTIDE SEQUENCE</scope>
    <source>
        <strain evidence="1">Expedition CK06-06</strain>
    </source>
</reference>
<proteinExistence type="predicted"/>
<organism evidence="1">
    <name type="scientific">marine sediment metagenome</name>
    <dbReference type="NCBI Taxonomy" id="412755"/>
    <lineage>
        <taxon>unclassified sequences</taxon>
        <taxon>metagenomes</taxon>
        <taxon>ecological metagenomes</taxon>
    </lineage>
</organism>
<evidence type="ECO:0000313" key="1">
    <source>
        <dbReference type="EMBL" id="GAI94269.1"/>
    </source>
</evidence>
<protein>
    <submittedName>
        <fullName evidence="1">Uncharacterized protein</fullName>
    </submittedName>
</protein>
<name>X1UPH9_9ZZZZ</name>
<dbReference type="AlphaFoldDB" id="X1UPH9"/>
<gene>
    <name evidence="1" type="ORF">S12H4_30979</name>
</gene>
<accession>X1UPH9</accession>
<dbReference type="EMBL" id="BARW01018040">
    <property type="protein sequence ID" value="GAI94269.1"/>
    <property type="molecule type" value="Genomic_DNA"/>
</dbReference>